<organism evidence="8 9">
    <name type="scientific">Candidatus Moanibacter tarae</name>
    <dbReference type="NCBI Taxonomy" id="2200854"/>
    <lineage>
        <taxon>Bacteria</taxon>
        <taxon>Pseudomonadati</taxon>
        <taxon>Verrucomicrobiota</taxon>
        <taxon>Opitutia</taxon>
        <taxon>Puniceicoccales</taxon>
        <taxon>Puniceicoccales incertae sedis</taxon>
        <taxon>Candidatus Moanibacter</taxon>
    </lineage>
</organism>
<dbReference type="InterPro" id="IPR002758">
    <property type="entry name" value="Cation_antiport_E"/>
</dbReference>
<evidence type="ECO:0000256" key="7">
    <source>
        <dbReference type="SAM" id="Phobius"/>
    </source>
</evidence>
<dbReference type="GO" id="GO:0005886">
    <property type="term" value="C:plasma membrane"/>
    <property type="evidence" value="ECO:0007669"/>
    <property type="project" value="UniProtKB-SubCell"/>
</dbReference>
<keyword evidence="5 7" id="KW-1133">Transmembrane helix</keyword>
<proteinExistence type="inferred from homology"/>
<dbReference type="KEGG" id="mtar:DF168_01617"/>
<dbReference type="GO" id="GO:0008324">
    <property type="term" value="F:monoatomic cation transmembrane transporter activity"/>
    <property type="evidence" value="ECO:0007669"/>
    <property type="project" value="InterPro"/>
</dbReference>
<name>A0A2Z4AGZ8_9BACT</name>
<dbReference type="PANTHER" id="PTHR34584:SF1">
    <property type="entry name" value="NA(+)_H(+) ANTIPORTER SUBUNIT E1"/>
    <property type="match status" value="1"/>
</dbReference>
<comment type="similarity">
    <text evidence="2">Belongs to the CPA3 antiporters (TC 2.A.63) subunit E family.</text>
</comment>
<evidence type="ECO:0000256" key="1">
    <source>
        <dbReference type="ARBA" id="ARBA00004651"/>
    </source>
</evidence>
<evidence type="ECO:0000256" key="3">
    <source>
        <dbReference type="ARBA" id="ARBA00022475"/>
    </source>
</evidence>
<dbReference type="Proteomes" id="UP000247465">
    <property type="component" value="Chromosome"/>
</dbReference>
<feature type="transmembrane region" description="Helical" evidence="7">
    <location>
        <begin position="66"/>
        <end position="86"/>
    </location>
</feature>
<evidence type="ECO:0000313" key="9">
    <source>
        <dbReference type="Proteomes" id="UP000247465"/>
    </source>
</evidence>
<evidence type="ECO:0000256" key="6">
    <source>
        <dbReference type="ARBA" id="ARBA00023136"/>
    </source>
</evidence>
<protein>
    <submittedName>
        <fullName evidence="8">Na(+)/H(+) antiporter subunit E</fullName>
    </submittedName>
</protein>
<dbReference type="Pfam" id="PF01899">
    <property type="entry name" value="MNHE"/>
    <property type="match status" value="1"/>
</dbReference>
<evidence type="ECO:0000313" key="8">
    <source>
        <dbReference type="EMBL" id="AWT60408.1"/>
    </source>
</evidence>
<evidence type="ECO:0000256" key="4">
    <source>
        <dbReference type="ARBA" id="ARBA00022692"/>
    </source>
</evidence>
<keyword evidence="3" id="KW-1003">Cell membrane</keyword>
<dbReference type="PIRSF" id="PIRSF019239">
    <property type="entry name" value="MrpE"/>
    <property type="match status" value="1"/>
</dbReference>
<reference evidence="8 9" key="1">
    <citation type="submission" date="2018-06" db="EMBL/GenBank/DDBJ databases">
        <title>Draft Genome Sequence of a Novel Marine Bacterium Related to the Verrucomicrobia.</title>
        <authorList>
            <person name="Vosseberg J."/>
            <person name="Martijn J."/>
            <person name="Ettema T.J.G."/>
        </authorList>
    </citation>
    <scope>NUCLEOTIDE SEQUENCE [LARGE SCALE GENOMIC DNA]</scope>
    <source>
        <strain evidence="8">TARA_B100001123</strain>
    </source>
</reference>
<keyword evidence="4 7" id="KW-0812">Transmembrane</keyword>
<dbReference type="AlphaFoldDB" id="A0A2Z4AGZ8"/>
<evidence type="ECO:0000256" key="5">
    <source>
        <dbReference type="ARBA" id="ARBA00022989"/>
    </source>
</evidence>
<evidence type="ECO:0000256" key="2">
    <source>
        <dbReference type="ARBA" id="ARBA00006228"/>
    </source>
</evidence>
<feature type="transmembrane region" description="Helical" evidence="7">
    <location>
        <begin position="29"/>
        <end position="46"/>
    </location>
</feature>
<accession>A0A2Z4AGZ8</accession>
<gene>
    <name evidence="8" type="primary">mrpE</name>
    <name evidence="8" type="ORF">DF168_01617</name>
</gene>
<dbReference type="EMBL" id="CP029803">
    <property type="protein sequence ID" value="AWT60408.1"/>
    <property type="molecule type" value="Genomic_DNA"/>
</dbReference>
<keyword evidence="6 7" id="KW-0472">Membrane</keyword>
<sequence>MKIRFFSFLILFLVWVVLSGLFDPFHLLLGLFSSIFISLISADLLFAQTSKRFSSRIREGMQVPGYMVWLFYQVVLANIHILRLALSPKGFASIEPRIIRHKVAFRTDFAKYALANSITLTPGTVTVRIDGDHLLIHAISRKTAAGVGGEMEKRVSNVFERDNW</sequence>
<dbReference type="PANTHER" id="PTHR34584">
    <property type="entry name" value="NA(+)/H(+) ANTIPORTER SUBUNIT E1"/>
    <property type="match status" value="1"/>
</dbReference>
<comment type="subcellular location">
    <subcellularLocation>
        <location evidence="1">Cell membrane</location>
        <topology evidence="1">Multi-pass membrane protein</topology>
    </subcellularLocation>
</comment>